<comment type="subunit">
    <text evidence="3">Homodimer.</text>
</comment>
<dbReference type="RefSeq" id="WP_268115508.1">
    <property type="nucleotide sequence ID" value="NZ_CP113524.1"/>
</dbReference>
<dbReference type="PROSITE" id="PS01272">
    <property type="entry name" value="GCKR"/>
    <property type="match status" value="1"/>
</dbReference>
<proteinExistence type="inferred from homology"/>
<dbReference type="Pfam" id="PF22645">
    <property type="entry name" value="GKRP_SIS_N"/>
    <property type="match status" value="1"/>
</dbReference>
<dbReference type="InterPro" id="IPR005486">
    <property type="entry name" value="Glucokinase_regulatory_CS"/>
</dbReference>
<dbReference type="InterPro" id="IPR046348">
    <property type="entry name" value="SIS_dom_sf"/>
</dbReference>
<dbReference type="NCBIfam" id="TIGR00274">
    <property type="entry name" value="N-acetylmuramic acid 6-phosphate etherase"/>
    <property type="match status" value="1"/>
</dbReference>
<dbReference type="SUPFAM" id="SSF53697">
    <property type="entry name" value="SIS domain"/>
    <property type="match status" value="1"/>
</dbReference>
<gene>
    <name evidence="3 5" type="primary">murQ</name>
    <name evidence="5" type="ORF">OW255_02385</name>
</gene>
<dbReference type="InterPro" id="IPR005488">
    <property type="entry name" value="Etherase_MurQ"/>
</dbReference>
<dbReference type="EC" id="4.2.1.126" evidence="3"/>
<evidence type="ECO:0000256" key="3">
    <source>
        <dbReference type="HAMAP-Rule" id="MF_00068"/>
    </source>
</evidence>
<feature type="domain" description="SIS" evidence="4">
    <location>
        <begin position="56"/>
        <end position="219"/>
    </location>
</feature>
<dbReference type="GO" id="GO:0016829">
    <property type="term" value="F:lyase activity"/>
    <property type="evidence" value="ECO:0007669"/>
    <property type="project" value="UniProtKB-KW"/>
</dbReference>
<comment type="similarity">
    <text evidence="3">Belongs to the GCKR-like family. MurNAc-6-P etherase subfamily.</text>
</comment>
<organism evidence="5 6">
    <name type="scientific">Lacrimispora xylanolytica</name>
    <dbReference type="NCBI Taxonomy" id="29375"/>
    <lineage>
        <taxon>Bacteria</taxon>
        <taxon>Bacillati</taxon>
        <taxon>Bacillota</taxon>
        <taxon>Clostridia</taxon>
        <taxon>Lachnospirales</taxon>
        <taxon>Lachnospiraceae</taxon>
        <taxon>Lacrimispora</taxon>
    </lineage>
</organism>
<evidence type="ECO:0000313" key="5">
    <source>
        <dbReference type="EMBL" id="WAJ24391.1"/>
    </source>
</evidence>
<dbReference type="Gene3D" id="3.40.50.10490">
    <property type="entry name" value="Glucose-6-phosphate isomerase like protein, domain 1"/>
    <property type="match status" value="2"/>
</dbReference>
<comment type="function">
    <text evidence="3">Specifically catalyzes the cleavage of the D-lactyl ether substituent of MurNAc 6-phosphate, producing GlcNAc 6-phosphate and D-lactate.</text>
</comment>
<name>A0ABY7ACU2_9FIRM</name>
<comment type="catalytic activity">
    <reaction evidence="3">
        <text>N-acetyl-D-muramate 6-phosphate + H2O = N-acetyl-D-glucosamine 6-phosphate + (R)-lactate</text>
        <dbReference type="Rhea" id="RHEA:26410"/>
        <dbReference type="ChEBI" id="CHEBI:15377"/>
        <dbReference type="ChEBI" id="CHEBI:16004"/>
        <dbReference type="ChEBI" id="CHEBI:57513"/>
        <dbReference type="ChEBI" id="CHEBI:58722"/>
        <dbReference type="EC" id="4.2.1.126"/>
    </reaction>
</comment>
<dbReference type="NCBIfam" id="NF009222">
    <property type="entry name" value="PRK12570.1"/>
    <property type="match status" value="1"/>
</dbReference>
<dbReference type="PANTHER" id="PTHR10088:SF4">
    <property type="entry name" value="GLUCOKINASE REGULATORY PROTEIN"/>
    <property type="match status" value="1"/>
</dbReference>
<dbReference type="CDD" id="cd05007">
    <property type="entry name" value="SIS_Etherase"/>
    <property type="match status" value="1"/>
</dbReference>
<accession>A0ABY7ACU2</accession>
<dbReference type="InterPro" id="IPR001347">
    <property type="entry name" value="SIS_dom"/>
</dbReference>
<evidence type="ECO:0000259" key="4">
    <source>
        <dbReference type="PROSITE" id="PS51464"/>
    </source>
</evidence>
<keyword evidence="6" id="KW-1185">Reference proteome</keyword>
<comment type="miscellaneous">
    <text evidence="3">A lyase-type mechanism (elimination/hydration) is suggested for the cleavage of the lactyl ether bond of MurNAc 6-phosphate, with the formation of an alpha,beta-unsaturated aldehyde intermediate with (E)-stereochemistry, followed by the syn addition of water to give product.</text>
</comment>
<dbReference type="PROSITE" id="PS51464">
    <property type="entry name" value="SIS"/>
    <property type="match status" value="1"/>
</dbReference>
<evidence type="ECO:0000256" key="2">
    <source>
        <dbReference type="ARBA" id="ARBA00023277"/>
    </source>
</evidence>
<protein>
    <recommendedName>
        <fullName evidence="3">N-acetylmuramic acid 6-phosphate etherase</fullName>
        <shortName evidence="3">MurNAc-6-P etherase</shortName>
        <ecNumber evidence="3">4.2.1.126</ecNumber>
    </recommendedName>
    <alternativeName>
        <fullName evidence="3">N-acetylmuramic acid 6-phosphate hydrolase</fullName>
    </alternativeName>
    <alternativeName>
        <fullName evidence="3">N-acetylmuramic acid 6-phosphate lyase</fullName>
    </alternativeName>
</protein>
<dbReference type="HAMAP" id="MF_00068">
    <property type="entry name" value="MurQ"/>
    <property type="match status" value="1"/>
</dbReference>
<dbReference type="EMBL" id="CP113524">
    <property type="protein sequence ID" value="WAJ24391.1"/>
    <property type="molecule type" value="Genomic_DNA"/>
</dbReference>
<evidence type="ECO:0000256" key="1">
    <source>
        <dbReference type="ARBA" id="ARBA00023239"/>
    </source>
</evidence>
<dbReference type="PANTHER" id="PTHR10088">
    <property type="entry name" value="GLUCOKINASE REGULATORY PROTEIN"/>
    <property type="match status" value="1"/>
</dbReference>
<comment type="pathway">
    <text evidence="3">Amino-sugar metabolism; N-acetylmuramate degradation.</text>
</comment>
<keyword evidence="1 3" id="KW-0456">Lyase</keyword>
<dbReference type="Proteomes" id="UP001163115">
    <property type="component" value="Chromosome"/>
</dbReference>
<keyword evidence="2 3" id="KW-0119">Carbohydrate metabolism</keyword>
<sequence>MIDLSKLTTELRNPDTMNLDQMTPMEIAGIMNQEDGNVVAAIKEVLPSVAIAIEWATESLKSGGRIIYIGAGTSGRLGVLDAVECPPTFGVSKDLVVGLIAGGEKAFVEAVEGAEDSKTLCEEELKEIGLQKEDIVIGLAASGRTPYVIYGLKYADSIGCKTVAIACNRGSDIGREAKLAIEPVTGPEVLTGSTRLKAGTAQKMILNMISTGSMIGVGKVYENLMVDVKQSNEKLVVRSQNIVMTATDCSRERAKEELEKADGHVKTAILMILSGCDAATAREKIEIAGGNIRKALK</sequence>
<dbReference type="InterPro" id="IPR040190">
    <property type="entry name" value="MURQ/GCKR"/>
</dbReference>
<dbReference type="Gene3D" id="1.10.8.1080">
    <property type="match status" value="1"/>
</dbReference>
<reference evidence="5" key="1">
    <citation type="submission" date="2022-11" db="EMBL/GenBank/DDBJ databases">
        <title>Lacrimispora xylanolytica sy1, complete genome.</title>
        <authorList>
            <person name="Choi S."/>
        </authorList>
    </citation>
    <scope>NUCLEOTIDE SEQUENCE</scope>
    <source>
        <strain evidence="5">Sy1</strain>
    </source>
</reference>
<feature type="active site" description="Proton donor" evidence="3">
    <location>
        <position position="84"/>
    </location>
</feature>
<evidence type="ECO:0000313" key="6">
    <source>
        <dbReference type="Proteomes" id="UP001163115"/>
    </source>
</evidence>
<feature type="active site" evidence="3">
    <location>
        <position position="115"/>
    </location>
</feature>
<dbReference type="NCBIfam" id="NF003915">
    <property type="entry name" value="PRK05441.1"/>
    <property type="match status" value="1"/>
</dbReference>